<evidence type="ECO:0000256" key="3">
    <source>
        <dbReference type="ARBA" id="ARBA00022692"/>
    </source>
</evidence>
<comment type="caution">
    <text evidence="7">The sequence shown here is derived from an EMBL/GenBank/DDBJ whole genome shotgun (WGS) entry which is preliminary data.</text>
</comment>
<organism evidence="7 8">
    <name type="scientific">Candidatus Naiadarchaeum limnaeum</name>
    <dbReference type="NCBI Taxonomy" id="2756139"/>
    <lineage>
        <taxon>Archaea</taxon>
        <taxon>Candidatus Undinarchaeota</taxon>
        <taxon>Candidatus Undinarchaeia</taxon>
        <taxon>Candidatus Naiadarchaeales</taxon>
        <taxon>Candidatus Naiadarchaeaceae</taxon>
        <taxon>Candidatus Naiadarchaeum</taxon>
    </lineage>
</organism>
<comment type="subcellular location">
    <subcellularLocation>
        <location evidence="1">Membrane</location>
        <topology evidence="1">Multi-pass membrane protein</topology>
    </subcellularLocation>
</comment>
<dbReference type="InterPro" id="IPR002293">
    <property type="entry name" value="AA/rel_permease1"/>
</dbReference>
<dbReference type="AlphaFoldDB" id="A0A832V330"/>
<feature type="transmembrane region" description="Helical" evidence="6">
    <location>
        <begin position="48"/>
        <end position="69"/>
    </location>
</feature>
<keyword evidence="8" id="KW-1185">Reference proteome</keyword>
<feature type="transmembrane region" description="Helical" evidence="6">
    <location>
        <begin position="14"/>
        <end position="36"/>
    </location>
</feature>
<evidence type="ECO:0000313" key="7">
    <source>
        <dbReference type="EMBL" id="HIK00102.1"/>
    </source>
</evidence>
<name>A0A832V330_9ARCH</name>
<dbReference type="Pfam" id="PF13520">
    <property type="entry name" value="AA_permease_2"/>
    <property type="match status" value="1"/>
</dbReference>
<evidence type="ECO:0000256" key="5">
    <source>
        <dbReference type="ARBA" id="ARBA00023136"/>
    </source>
</evidence>
<accession>A0A832V330</accession>
<keyword evidence="4 6" id="KW-1133">Transmembrane helix</keyword>
<protein>
    <submittedName>
        <fullName evidence="7">Amino acid permease</fullName>
    </submittedName>
</protein>
<feature type="transmembrane region" description="Helical" evidence="6">
    <location>
        <begin position="150"/>
        <end position="172"/>
    </location>
</feature>
<reference evidence="7 8" key="1">
    <citation type="journal article" name="Nat. Commun.">
        <title>Undinarchaeota illuminate DPANN phylogeny and the impact of gene transfer on archaeal evolution.</title>
        <authorList>
            <person name="Dombrowski N."/>
            <person name="Williams T.A."/>
            <person name="Sun J."/>
            <person name="Woodcroft B.J."/>
            <person name="Lee J.H."/>
            <person name="Minh B.Q."/>
            <person name="Rinke C."/>
            <person name="Spang A."/>
        </authorList>
    </citation>
    <scope>NUCLEOTIDE SEQUENCE [LARGE SCALE GENOMIC DNA]</scope>
    <source>
        <strain evidence="7">MAG_bin1129</strain>
    </source>
</reference>
<keyword evidence="3 6" id="KW-0812">Transmembrane</keyword>
<dbReference type="Proteomes" id="UP000646946">
    <property type="component" value="Unassembled WGS sequence"/>
</dbReference>
<keyword evidence="2" id="KW-0813">Transport</keyword>
<feature type="transmembrane region" description="Helical" evidence="6">
    <location>
        <begin position="125"/>
        <end position="143"/>
    </location>
</feature>
<dbReference type="GO" id="GO:0016020">
    <property type="term" value="C:membrane"/>
    <property type="evidence" value="ECO:0007669"/>
    <property type="project" value="UniProtKB-SubCell"/>
</dbReference>
<proteinExistence type="predicted"/>
<feature type="non-terminal residue" evidence="7">
    <location>
        <position position="221"/>
    </location>
</feature>
<evidence type="ECO:0000256" key="1">
    <source>
        <dbReference type="ARBA" id="ARBA00004141"/>
    </source>
</evidence>
<keyword evidence="5 6" id="KW-0472">Membrane</keyword>
<feature type="transmembrane region" description="Helical" evidence="6">
    <location>
        <begin position="90"/>
        <end position="119"/>
    </location>
</feature>
<evidence type="ECO:0000256" key="4">
    <source>
        <dbReference type="ARBA" id="ARBA00022989"/>
    </source>
</evidence>
<dbReference type="GO" id="GO:0015171">
    <property type="term" value="F:amino acid transmembrane transporter activity"/>
    <property type="evidence" value="ECO:0007669"/>
    <property type="project" value="TreeGrafter"/>
</dbReference>
<dbReference type="Gene3D" id="1.20.1740.10">
    <property type="entry name" value="Amino acid/polyamine transporter I"/>
    <property type="match status" value="1"/>
</dbReference>
<sequence>MKKELRQYHLKRELGLVAATLSGVGIILGAGIYALIGKAAGIAGNAVWISFFFAAAVAALTGLSYAELSSMYPKAGAEYVYTEHAFNKKLAFIVGLLIIISGIIGAAAVSLGFAGYFSALFNTPLVPTAAVLIFLLSVVNYWGIKQSARIAILFTLIESFGLIAIIFIGIPYFGKVDYFEFSPVGLGGVFSAASLIFFAYLGFEEIVKLSEETKNPTKTIP</sequence>
<feature type="transmembrane region" description="Helical" evidence="6">
    <location>
        <begin position="184"/>
        <end position="203"/>
    </location>
</feature>
<dbReference type="EMBL" id="DVAB01000008">
    <property type="protein sequence ID" value="HIK00102.1"/>
    <property type="molecule type" value="Genomic_DNA"/>
</dbReference>
<evidence type="ECO:0000313" key="8">
    <source>
        <dbReference type="Proteomes" id="UP000646946"/>
    </source>
</evidence>
<gene>
    <name evidence="7" type="ORF">H1016_01005</name>
</gene>
<evidence type="ECO:0000256" key="6">
    <source>
        <dbReference type="SAM" id="Phobius"/>
    </source>
</evidence>
<dbReference type="PANTHER" id="PTHR43243">
    <property type="entry name" value="INNER MEMBRANE TRANSPORTER YGJI-RELATED"/>
    <property type="match status" value="1"/>
</dbReference>
<dbReference type="PANTHER" id="PTHR43243:SF4">
    <property type="entry name" value="CATIONIC AMINO ACID TRANSPORTER 4"/>
    <property type="match status" value="1"/>
</dbReference>
<evidence type="ECO:0000256" key="2">
    <source>
        <dbReference type="ARBA" id="ARBA00022448"/>
    </source>
</evidence>